<organism evidence="3 4">
    <name type="scientific">Denitratisoma oestradiolicum</name>
    <dbReference type="NCBI Taxonomy" id="311182"/>
    <lineage>
        <taxon>Bacteria</taxon>
        <taxon>Pseudomonadati</taxon>
        <taxon>Pseudomonadota</taxon>
        <taxon>Betaproteobacteria</taxon>
        <taxon>Nitrosomonadales</taxon>
        <taxon>Sterolibacteriaceae</taxon>
        <taxon>Denitratisoma</taxon>
    </lineage>
</organism>
<dbReference type="AlphaFoldDB" id="A0A6S6XS32"/>
<evidence type="ECO:0000313" key="4">
    <source>
        <dbReference type="Proteomes" id="UP000515733"/>
    </source>
</evidence>
<name>A0A6S6XS32_9PROT</name>
<feature type="region of interest" description="Disordered" evidence="1">
    <location>
        <begin position="131"/>
        <end position="154"/>
    </location>
</feature>
<proteinExistence type="predicted"/>
<keyword evidence="4" id="KW-1185">Reference proteome</keyword>
<dbReference type="InterPro" id="IPR036280">
    <property type="entry name" value="Multihaem_cyt_sf"/>
</dbReference>
<dbReference type="Gene3D" id="1.10.1130.10">
    <property type="entry name" value="Flavocytochrome C3, Chain A"/>
    <property type="match status" value="1"/>
</dbReference>
<dbReference type="SUPFAM" id="SSF48695">
    <property type="entry name" value="Multiheme cytochromes"/>
    <property type="match status" value="1"/>
</dbReference>
<dbReference type="EMBL" id="LR778301">
    <property type="protein sequence ID" value="CAB1368796.1"/>
    <property type="molecule type" value="Genomic_DNA"/>
</dbReference>
<accession>A0A6S6XS32</accession>
<evidence type="ECO:0000256" key="1">
    <source>
        <dbReference type="SAM" id="MobiDB-lite"/>
    </source>
</evidence>
<dbReference type="InterPro" id="IPR023155">
    <property type="entry name" value="Cyt_c-552/4"/>
</dbReference>
<reference evidence="3 4" key="1">
    <citation type="submission" date="2020-03" db="EMBL/GenBank/DDBJ databases">
        <authorList>
            <consortium name="Genoscope - CEA"/>
            <person name="William W."/>
        </authorList>
    </citation>
    <scope>NUCLEOTIDE SEQUENCE [LARGE SCALE GENOMIC DNA]</scope>
    <source>
        <strain evidence="4">DSM 16959</strain>
    </source>
</reference>
<dbReference type="KEGG" id="doe:DENOEST_1631"/>
<feature type="domain" description="Cytochrome c-552/4" evidence="2">
    <location>
        <begin position="39"/>
        <end position="92"/>
    </location>
</feature>
<protein>
    <recommendedName>
        <fullName evidence="2">Cytochrome c-552/4 domain-containing protein</fullName>
    </recommendedName>
</protein>
<sequence>MPAEDVAGFLKRHWQRPPVPQGAAPTAFTPLEASLAPSACGNCHTQQYADWRTTLHSQAMSPGLIGQLRNMGPKASDEHETCLQCHAPLAEQALHLADSLAARPRPPPARADGISHEDGLACAGCHVRRHERFGPPRRDGSPPTPAPPLPHGGWQVRNTFSDSRFCASCHQFEADGPSLNGKPLENTFAEWQASRHAREGRQCQTCHMPDRRHLWRGIHDPDMVRSGIDIQTSAATIRNDKISLEIAIANTNVGHAFPSYVTPHVIVEIAQQDRQGQFIPATVAQHLIARDISLDLSTERADTRLMPDEVRRYVYRRARHPGAVAIATRIMVEPDAFYVNFYRATLKDPTFHKGRTALQEALKRAEASPYELYRQQQTLPFRAPKSAK</sequence>
<dbReference type="Proteomes" id="UP000515733">
    <property type="component" value="Chromosome"/>
</dbReference>
<dbReference type="Pfam" id="PF13435">
    <property type="entry name" value="Cytochrome_C554"/>
    <property type="match status" value="1"/>
</dbReference>
<evidence type="ECO:0000259" key="2">
    <source>
        <dbReference type="Pfam" id="PF13435"/>
    </source>
</evidence>
<gene>
    <name evidence="3" type="ORF">DENOEST_1631</name>
</gene>
<evidence type="ECO:0000313" key="3">
    <source>
        <dbReference type="EMBL" id="CAB1368796.1"/>
    </source>
</evidence>